<dbReference type="Pfam" id="PF02714">
    <property type="entry name" value="RSN1_7TM"/>
    <property type="match status" value="1"/>
</dbReference>
<feature type="region of interest" description="Disordered" evidence="7">
    <location>
        <begin position="876"/>
        <end position="944"/>
    </location>
</feature>
<evidence type="ECO:0008006" key="14">
    <source>
        <dbReference type="Google" id="ProtNLM"/>
    </source>
</evidence>
<dbReference type="AlphaFoldDB" id="A0A9W8EIP5"/>
<organism evidence="12 13">
    <name type="scientific">Coemansia thaxteri</name>
    <dbReference type="NCBI Taxonomy" id="2663907"/>
    <lineage>
        <taxon>Eukaryota</taxon>
        <taxon>Fungi</taxon>
        <taxon>Fungi incertae sedis</taxon>
        <taxon>Zoopagomycota</taxon>
        <taxon>Kickxellomycotina</taxon>
        <taxon>Kickxellomycetes</taxon>
        <taxon>Kickxellales</taxon>
        <taxon>Kickxellaceae</taxon>
        <taxon>Coemansia</taxon>
    </lineage>
</organism>
<dbReference type="PANTHER" id="PTHR13018">
    <property type="entry name" value="PROBABLE MEMBRANE PROTEIN DUF221-RELATED"/>
    <property type="match status" value="1"/>
</dbReference>
<feature type="transmembrane region" description="Helical" evidence="8">
    <location>
        <begin position="122"/>
        <end position="145"/>
    </location>
</feature>
<name>A0A9W8EIP5_9FUNG</name>
<evidence type="ECO:0000256" key="4">
    <source>
        <dbReference type="ARBA" id="ARBA00022692"/>
    </source>
</evidence>
<dbReference type="OrthoDB" id="2150324at2759"/>
<feature type="domain" description="CSC1/OSCA1-like 7TM region" evidence="9">
    <location>
        <begin position="387"/>
        <end position="656"/>
    </location>
</feature>
<keyword evidence="4 8" id="KW-0812">Transmembrane</keyword>
<protein>
    <recommendedName>
        <fullName evidence="14">DUF221-domain-containing protein</fullName>
    </recommendedName>
</protein>
<accession>A0A9W8EIP5</accession>
<sequence length="944" mass="106046">MALRDTSTTSQNDSVLEDIIAGIFTDNSQTQQQFLSIIGLLYQAGINIAVGAGAFLVFVALRPTNARVYARRYKALSNDEKRPPRIASGILSWVPVLWHADEQFLLDTVGIDSVFFLRFLKLGIWLMGIYGLLGMLVVVPVNYSYGNNKNVTGDLKEFALLWITLYHITTLNVFWLHVIAAYVITGIFFYFVWREYRRFIHVRQTDFASAAYQRKLQSRTLMVTRVPADTQSDRALHSFMAARSNSAAVVHASIARKLGELQDLINSHEQAVRRLERVLSRFLAGDYTKKPRPQIKINGVPVDAIEHYTREIAGLEHAIGLARQQTDTFTPTSVGFVSYATPQTAHDAMRTMARPNPAAVVLAPHPKDVIWSNAQMPRGRRVRRLWTARLISIVFCFVAFWPVAALTFIGDSTNIRVIWRQSADFFNKHSTLTTIWQTTFSPLILTLYYIAMPHVFRAISRYQGISTHTGVERSVLKKMYVFYLLSNILVFTLVGVIVRAVLKQQSFKQSLSDLAHDFVESLNLKAQFWTAYVSLKGLSALLELAQLISLAMIFLKRYTRDLTPRELRDLTRPPEFDYAPVYSLYLWVFTISMFYALYSPIALPFAFLNFLLAYWVYKYAVMYVYTTKHDTGGAMWRCVINRMISSMIVFQVYLICCLKVRIDEFTDRQSEMRLAQPIVYVLIPLPVITLVAGMLLVWRWANPKVNYMINSTESAGCFDAGKAAIEDASAGATLGDRFLHPIISQPLATPMVDKRVRHLLPKVYRGRTSMLATSSMDGANTYKQVDSKHAYGGAVGSASFANASTVFGSDAVDLESVMDERDRRDFDGATTPLPGAAARGAGRIMPAMNHSVKEDVMSPSYAGESVEMRHLGNNLSSSRANLLGHPQHAPAASSYPPSDASDHEESDMLMLASLSSSSVNRGGNNSNQHIRYAPPHSRTVPRWD</sequence>
<feature type="compositionally biased region" description="Low complexity" evidence="7">
    <location>
        <begin position="828"/>
        <end position="843"/>
    </location>
</feature>
<evidence type="ECO:0000313" key="13">
    <source>
        <dbReference type="Proteomes" id="UP001150907"/>
    </source>
</evidence>
<dbReference type="GO" id="GO:0005886">
    <property type="term" value="C:plasma membrane"/>
    <property type="evidence" value="ECO:0007669"/>
    <property type="project" value="TreeGrafter"/>
</dbReference>
<feature type="transmembrane region" description="Helical" evidence="8">
    <location>
        <begin position="386"/>
        <end position="409"/>
    </location>
</feature>
<comment type="caution">
    <text evidence="12">The sequence shown here is derived from an EMBL/GenBank/DDBJ whole genome shotgun (WGS) entry which is preliminary data.</text>
</comment>
<evidence type="ECO:0000259" key="11">
    <source>
        <dbReference type="Pfam" id="PF14703"/>
    </source>
</evidence>
<evidence type="ECO:0000256" key="5">
    <source>
        <dbReference type="ARBA" id="ARBA00022989"/>
    </source>
</evidence>
<evidence type="ECO:0000256" key="6">
    <source>
        <dbReference type="ARBA" id="ARBA00023136"/>
    </source>
</evidence>
<feature type="region of interest" description="Disordered" evidence="7">
    <location>
        <begin position="822"/>
        <end position="844"/>
    </location>
</feature>
<evidence type="ECO:0000259" key="9">
    <source>
        <dbReference type="Pfam" id="PF02714"/>
    </source>
</evidence>
<dbReference type="Proteomes" id="UP001150907">
    <property type="component" value="Unassembled WGS sequence"/>
</dbReference>
<evidence type="ECO:0000256" key="8">
    <source>
        <dbReference type="SAM" id="Phobius"/>
    </source>
</evidence>
<feature type="domain" description="CSC1/OSCA1-like N-terminal transmembrane" evidence="10">
    <location>
        <begin position="40"/>
        <end position="195"/>
    </location>
</feature>
<keyword evidence="3" id="KW-0813">Transport</keyword>
<evidence type="ECO:0000256" key="7">
    <source>
        <dbReference type="SAM" id="MobiDB-lite"/>
    </source>
</evidence>
<keyword evidence="6 8" id="KW-0472">Membrane</keyword>
<dbReference type="InterPro" id="IPR027815">
    <property type="entry name" value="CSC1/OSCA1-like_cyt"/>
</dbReference>
<evidence type="ECO:0000259" key="10">
    <source>
        <dbReference type="Pfam" id="PF13967"/>
    </source>
</evidence>
<evidence type="ECO:0000313" key="12">
    <source>
        <dbReference type="EMBL" id="KAJ2003054.1"/>
    </source>
</evidence>
<reference evidence="12" key="1">
    <citation type="submission" date="2022-07" db="EMBL/GenBank/DDBJ databases">
        <title>Phylogenomic reconstructions and comparative analyses of Kickxellomycotina fungi.</title>
        <authorList>
            <person name="Reynolds N.K."/>
            <person name="Stajich J.E."/>
            <person name="Barry K."/>
            <person name="Grigoriev I.V."/>
            <person name="Crous P."/>
            <person name="Smith M.E."/>
        </authorList>
    </citation>
    <scope>NUCLEOTIDE SEQUENCE</scope>
    <source>
        <strain evidence="12">IMI 214461</strain>
    </source>
</reference>
<dbReference type="InterPro" id="IPR032880">
    <property type="entry name" value="CSC1/OSCA1-like_N"/>
</dbReference>
<dbReference type="Pfam" id="PF13967">
    <property type="entry name" value="RSN1_TM"/>
    <property type="match status" value="1"/>
</dbReference>
<dbReference type="PANTHER" id="PTHR13018:SF149">
    <property type="entry name" value="DOMAIN PROTEIN, PUTATIVE (AFU_ORTHOLOGUE AFUA_3G11660)-RELATED"/>
    <property type="match status" value="1"/>
</dbReference>
<feature type="transmembrane region" description="Helical" evidence="8">
    <location>
        <begin position="165"/>
        <end position="193"/>
    </location>
</feature>
<feature type="transmembrane region" description="Helical" evidence="8">
    <location>
        <begin position="34"/>
        <end position="61"/>
    </location>
</feature>
<proteinExistence type="inferred from homology"/>
<dbReference type="GO" id="GO:0005227">
    <property type="term" value="F:calcium-activated cation channel activity"/>
    <property type="evidence" value="ECO:0007669"/>
    <property type="project" value="InterPro"/>
</dbReference>
<comment type="subcellular location">
    <subcellularLocation>
        <location evidence="1">Membrane</location>
        <topology evidence="1">Multi-pass membrane protein</topology>
    </subcellularLocation>
</comment>
<dbReference type="InterPro" id="IPR045122">
    <property type="entry name" value="Csc1-like"/>
</dbReference>
<dbReference type="Pfam" id="PF14703">
    <property type="entry name" value="PHM7_cyt"/>
    <property type="match status" value="1"/>
</dbReference>
<feature type="transmembrane region" description="Helical" evidence="8">
    <location>
        <begin position="643"/>
        <end position="662"/>
    </location>
</feature>
<comment type="similarity">
    <text evidence="2">Belongs to the CSC1 (TC 1.A.17) family.</text>
</comment>
<feature type="compositionally biased region" description="Low complexity" evidence="7">
    <location>
        <begin position="913"/>
        <end position="927"/>
    </location>
</feature>
<keyword evidence="13" id="KW-1185">Reference proteome</keyword>
<evidence type="ECO:0000256" key="3">
    <source>
        <dbReference type="ARBA" id="ARBA00022448"/>
    </source>
</evidence>
<feature type="transmembrane region" description="Helical" evidence="8">
    <location>
        <begin position="440"/>
        <end position="459"/>
    </location>
</feature>
<evidence type="ECO:0000256" key="2">
    <source>
        <dbReference type="ARBA" id="ARBA00007779"/>
    </source>
</evidence>
<feature type="transmembrane region" description="Helical" evidence="8">
    <location>
        <begin position="601"/>
        <end position="622"/>
    </location>
</feature>
<feature type="transmembrane region" description="Helical" evidence="8">
    <location>
        <begin position="529"/>
        <end position="555"/>
    </location>
</feature>
<keyword evidence="5 8" id="KW-1133">Transmembrane helix</keyword>
<feature type="compositionally biased region" description="Low complexity" evidence="7">
    <location>
        <begin position="885"/>
        <end position="899"/>
    </location>
</feature>
<feature type="domain" description="CSC1/OSCA1-like cytosolic" evidence="11">
    <location>
        <begin position="218"/>
        <end position="373"/>
    </location>
</feature>
<gene>
    <name evidence="12" type="ORF">H4R26_003280</name>
</gene>
<feature type="transmembrane region" description="Helical" evidence="8">
    <location>
        <begin position="674"/>
        <end position="698"/>
    </location>
</feature>
<feature type="transmembrane region" description="Helical" evidence="8">
    <location>
        <begin position="480"/>
        <end position="502"/>
    </location>
</feature>
<dbReference type="InterPro" id="IPR003864">
    <property type="entry name" value="CSC1/OSCA1-like_7TM"/>
</dbReference>
<evidence type="ECO:0000256" key="1">
    <source>
        <dbReference type="ARBA" id="ARBA00004141"/>
    </source>
</evidence>
<dbReference type="EMBL" id="JANBQF010000249">
    <property type="protein sequence ID" value="KAJ2003054.1"/>
    <property type="molecule type" value="Genomic_DNA"/>
</dbReference>